<keyword evidence="3" id="KW-1185">Reference proteome</keyword>
<proteinExistence type="predicted"/>
<accession>A0A8T2R239</accession>
<feature type="compositionally biased region" description="Acidic residues" evidence="1">
    <location>
        <begin position="98"/>
        <end position="107"/>
    </location>
</feature>
<evidence type="ECO:0000313" key="3">
    <source>
        <dbReference type="Proteomes" id="UP000825935"/>
    </source>
</evidence>
<comment type="caution">
    <text evidence="2">The sequence shown here is derived from an EMBL/GenBank/DDBJ whole genome shotgun (WGS) entry which is preliminary data.</text>
</comment>
<feature type="compositionally biased region" description="Basic and acidic residues" evidence="1">
    <location>
        <begin position="151"/>
        <end position="161"/>
    </location>
</feature>
<organism evidence="2 3">
    <name type="scientific">Ceratopteris richardii</name>
    <name type="common">Triangle waterfern</name>
    <dbReference type="NCBI Taxonomy" id="49495"/>
    <lineage>
        <taxon>Eukaryota</taxon>
        <taxon>Viridiplantae</taxon>
        <taxon>Streptophyta</taxon>
        <taxon>Embryophyta</taxon>
        <taxon>Tracheophyta</taxon>
        <taxon>Polypodiopsida</taxon>
        <taxon>Polypodiidae</taxon>
        <taxon>Polypodiales</taxon>
        <taxon>Pteridineae</taxon>
        <taxon>Pteridaceae</taxon>
        <taxon>Parkerioideae</taxon>
        <taxon>Ceratopteris</taxon>
    </lineage>
</organism>
<dbReference type="Proteomes" id="UP000825935">
    <property type="component" value="Chromosome 30"/>
</dbReference>
<evidence type="ECO:0000256" key="1">
    <source>
        <dbReference type="SAM" id="MobiDB-lite"/>
    </source>
</evidence>
<dbReference type="AlphaFoldDB" id="A0A8T2R239"/>
<sequence length="167" mass="19282">MIRSSLAKGRSLLNGLSAQNKICSCFFAEHLYQRRIPKLKPYYFCTSGCKDDDDAKYRKNIEELRKLKKQIEEMDKEFDSFFTVENALKLGKERFEDPMYDADTDSSGDERPALEIQGPSEEEFTNITDIDDDDEDGADDNEDNDEDGNDHDDNKDDDKCGSHRVRE</sequence>
<dbReference type="EMBL" id="CM035435">
    <property type="protein sequence ID" value="KAH7289695.1"/>
    <property type="molecule type" value="Genomic_DNA"/>
</dbReference>
<protein>
    <submittedName>
        <fullName evidence="2">Uncharacterized protein</fullName>
    </submittedName>
</protein>
<reference evidence="2" key="1">
    <citation type="submission" date="2021-08" db="EMBL/GenBank/DDBJ databases">
        <title>WGS assembly of Ceratopteris richardii.</title>
        <authorList>
            <person name="Marchant D.B."/>
            <person name="Chen G."/>
            <person name="Jenkins J."/>
            <person name="Shu S."/>
            <person name="Leebens-Mack J."/>
            <person name="Grimwood J."/>
            <person name="Schmutz J."/>
            <person name="Soltis P."/>
            <person name="Soltis D."/>
            <person name="Chen Z.-H."/>
        </authorList>
    </citation>
    <scope>NUCLEOTIDE SEQUENCE</scope>
    <source>
        <strain evidence="2">Whitten #5841</strain>
        <tissue evidence="2">Leaf</tissue>
    </source>
</reference>
<evidence type="ECO:0000313" key="2">
    <source>
        <dbReference type="EMBL" id="KAH7289695.1"/>
    </source>
</evidence>
<feature type="compositionally biased region" description="Acidic residues" evidence="1">
    <location>
        <begin position="120"/>
        <end position="150"/>
    </location>
</feature>
<feature type="region of interest" description="Disordered" evidence="1">
    <location>
        <begin position="93"/>
        <end position="167"/>
    </location>
</feature>
<gene>
    <name evidence="2" type="ORF">KP509_30G014800</name>
</gene>
<name>A0A8T2R239_CERRI</name>